<dbReference type="InterPro" id="IPR050951">
    <property type="entry name" value="Retrovirus_Pol_polyprotein"/>
</dbReference>
<dbReference type="AlphaFoldDB" id="A0A0C2MR51"/>
<proteinExistence type="predicted"/>
<organism evidence="2 3">
    <name type="scientific">Thelohanellus kitauei</name>
    <name type="common">Myxosporean</name>
    <dbReference type="NCBI Taxonomy" id="669202"/>
    <lineage>
        <taxon>Eukaryota</taxon>
        <taxon>Metazoa</taxon>
        <taxon>Cnidaria</taxon>
        <taxon>Myxozoa</taxon>
        <taxon>Myxosporea</taxon>
        <taxon>Bivalvulida</taxon>
        <taxon>Platysporina</taxon>
        <taxon>Myxobolidae</taxon>
        <taxon>Thelohanellus</taxon>
    </lineage>
</organism>
<dbReference type="EMBL" id="JWZT01002312">
    <property type="protein sequence ID" value="KII69716.1"/>
    <property type="molecule type" value="Genomic_DNA"/>
</dbReference>
<dbReference type="InterPro" id="IPR043128">
    <property type="entry name" value="Rev_trsase/Diguanyl_cyclase"/>
</dbReference>
<gene>
    <name evidence="2" type="ORF">RF11_06400</name>
</gene>
<evidence type="ECO:0000313" key="2">
    <source>
        <dbReference type="EMBL" id="KII69716.1"/>
    </source>
</evidence>
<dbReference type="Proteomes" id="UP000031668">
    <property type="component" value="Unassembled WGS sequence"/>
</dbReference>
<dbReference type="PROSITE" id="PS50878">
    <property type="entry name" value="RT_POL"/>
    <property type="match status" value="1"/>
</dbReference>
<reference evidence="2 3" key="1">
    <citation type="journal article" date="2014" name="Genome Biol. Evol.">
        <title>The genome of the myxosporean Thelohanellus kitauei shows adaptations to nutrient acquisition within its fish host.</title>
        <authorList>
            <person name="Yang Y."/>
            <person name="Xiong J."/>
            <person name="Zhou Z."/>
            <person name="Huo F."/>
            <person name="Miao W."/>
            <person name="Ran C."/>
            <person name="Liu Y."/>
            <person name="Zhang J."/>
            <person name="Feng J."/>
            <person name="Wang M."/>
            <person name="Wang M."/>
            <person name="Wang L."/>
            <person name="Yao B."/>
        </authorList>
    </citation>
    <scope>NUCLEOTIDE SEQUENCE [LARGE SCALE GENOMIC DNA]</scope>
    <source>
        <strain evidence="2">Wuqing</strain>
    </source>
</reference>
<dbReference type="PANTHER" id="PTHR37984">
    <property type="entry name" value="PROTEIN CBG26694"/>
    <property type="match status" value="1"/>
</dbReference>
<dbReference type="Gene3D" id="3.10.10.10">
    <property type="entry name" value="HIV Type 1 Reverse Transcriptase, subunit A, domain 1"/>
    <property type="match status" value="1"/>
</dbReference>
<dbReference type="SUPFAM" id="SSF56672">
    <property type="entry name" value="DNA/RNA polymerases"/>
    <property type="match status" value="1"/>
</dbReference>
<dbReference type="Gene3D" id="3.30.70.270">
    <property type="match status" value="1"/>
</dbReference>
<feature type="domain" description="Reverse transcriptase" evidence="1">
    <location>
        <begin position="340"/>
        <end position="424"/>
    </location>
</feature>
<dbReference type="InterPro" id="IPR043502">
    <property type="entry name" value="DNA/RNA_pol_sf"/>
</dbReference>
<name>A0A0C2MR51_THEKT</name>
<evidence type="ECO:0000259" key="1">
    <source>
        <dbReference type="PROSITE" id="PS50878"/>
    </source>
</evidence>
<sequence length="424" mass="48864">MSSRKPVSQQMKMMIIKICHRRQKKAETSRTLGVSETTYIVRDRVLITFQRVHNIADEVQTAALIKSQPLRMAKLVKSVAQMYQPSKEPFATYLWRLEQHFSACSVIEEGGKKAKILAWLGSEAYSVLGLFCPGFEKECVYAQITAALVNYFDEEVHFVHAQVKFNRCELKPDHPIVIPCKFNCPREKGGCSLIDESIRDAIILRTPHKSIQVELLQQRNLTLEQTISISESMIMTSKTMKVIDNPETEDRVNKLQAMNTNPDRKKWELCKSCFINPSRRDCPHFQKICRRCGRLGHLQVVCQAKFPARRFKTFSTRTLPRYSKEPNISFALYGKAKDEINQLLEVVETSEWTSPIVVVPKHNGQIRICADFRVGLNSQLHVERYPIPSMDELLIKLKDMNIFSKLDLSDAYFQLPSDEESKYL</sequence>
<comment type="caution">
    <text evidence="2">The sequence shown here is derived from an EMBL/GenBank/DDBJ whole genome shotgun (WGS) entry which is preliminary data.</text>
</comment>
<evidence type="ECO:0000313" key="3">
    <source>
        <dbReference type="Proteomes" id="UP000031668"/>
    </source>
</evidence>
<dbReference type="PANTHER" id="PTHR37984:SF5">
    <property type="entry name" value="PROTEIN NYNRIN-LIKE"/>
    <property type="match status" value="1"/>
</dbReference>
<keyword evidence="3" id="KW-1185">Reference proteome</keyword>
<protein>
    <recommendedName>
        <fullName evidence="1">Reverse transcriptase domain-containing protein</fullName>
    </recommendedName>
</protein>
<dbReference type="InterPro" id="IPR000477">
    <property type="entry name" value="RT_dom"/>
</dbReference>
<accession>A0A0C2MR51</accession>
<dbReference type="OrthoDB" id="6496131at2759"/>